<evidence type="ECO:0000313" key="2">
    <source>
        <dbReference type="EMBL" id="SPF40225.1"/>
    </source>
</evidence>
<proteinExistence type="predicted"/>
<feature type="region of interest" description="Disordered" evidence="1">
    <location>
        <begin position="387"/>
        <end position="413"/>
    </location>
</feature>
<dbReference type="Gene3D" id="1.50.10.20">
    <property type="match status" value="1"/>
</dbReference>
<dbReference type="AlphaFoldDB" id="A0A2U3KKR0"/>
<organism evidence="2 3">
    <name type="scientific">Candidatus Sulfotelmatobacter kueseliae</name>
    <dbReference type="NCBI Taxonomy" id="2042962"/>
    <lineage>
        <taxon>Bacteria</taxon>
        <taxon>Pseudomonadati</taxon>
        <taxon>Acidobacteriota</taxon>
        <taxon>Terriglobia</taxon>
        <taxon>Terriglobales</taxon>
        <taxon>Candidatus Korobacteraceae</taxon>
        <taxon>Candidatus Sulfotelmatobacter</taxon>
    </lineage>
</organism>
<protein>
    <submittedName>
        <fullName evidence="2">Putative squalene-hopene cyclase</fullName>
    </submittedName>
</protein>
<gene>
    <name evidence="2" type="ORF">SBA1_30076</name>
</gene>
<evidence type="ECO:0000256" key="1">
    <source>
        <dbReference type="SAM" id="MobiDB-lite"/>
    </source>
</evidence>
<reference evidence="3" key="1">
    <citation type="submission" date="2018-02" db="EMBL/GenBank/DDBJ databases">
        <authorList>
            <person name="Hausmann B."/>
        </authorList>
    </citation>
    <scope>NUCLEOTIDE SEQUENCE [LARGE SCALE GENOMIC DNA]</scope>
    <source>
        <strain evidence="3">Peat soil MAG SbA1</strain>
    </source>
</reference>
<dbReference type="InterPro" id="IPR008930">
    <property type="entry name" value="Terpenoid_cyclase/PrenylTrfase"/>
</dbReference>
<dbReference type="SUPFAM" id="SSF48239">
    <property type="entry name" value="Terpenoid cyclases/Protein prenyltransferases"/>
    <property type="match status" value="1"/>
</dbReference>
<accession>A0A2U3KKR0</accession>
<name>A0A2U3KKR0_9BACT</name>
<dbReference type="EMBL" id="OMOD01000122">
    <property type="protein sequence ID" value="SPF40225.1"/>
    <property type="molecule type" value="Genomic_DNA"/>
</dbReference>
<dbReference type="Proteomes" id="UP000238701">
    <property type="component" value="Unassembled WGS sequence"/>
</dbReference>
<evidence type="ECO:0000313" key="3">
    <source>
        <dbReference type="Proteomes" id="UP000238701"/>
    </source>
</evidence>
<sequence>MSEPTRGRVLALCLVAGCLAGCSHPSKTVNKSWDPKAAAAYLDVRETTWMGWPGSARDHGTFCVSCHTVVPYVLSRPTLRAALAERQPSDNERKILQNVTERVRLWNQVGPYYSDEGYGNGKLAESRGTEAVLNALILASSDAQIGKLSDITRMAFSNMWALQRTEGEGKGAWPWLQFGMEPWEAPDSQYYGAALAAVATGIAPENYRASPDIQEKLSLLHDYLNREYPAQSRMNRVVLLWASTKWPGLVDADRQNTIIREVSKAQQADGGWALSSLAWPNRWSLHSFVRVRLRSDWSRQSADSDGYATGLITFVLQEAGVSPQDETLKSGLSWLASSQSSEDGSWPSLSLTLRRNPSSNAGHFMRDAATAYAVLALSDSGVAASRGSMAENRSAYRSIPEVRPKPDTANQRN</sequence>